<evidence type="ECO:0008006" key="3">
    <source>
        <dbReference type="Google" id="ProtNLM"/>
    </source>
</evidence>
<name>A0ABQ4LA94_9BACL</name>
<accession>A0ABQ4LA94</accession>
<gene>
    <name evidence="1" type="ORF">J21TS7_18220</name>
</gene>
<protein>
    <recommendedName>
        <fullName evidence="3">CNNM transmembrane domain-containing protein</fullName>
    </recommendedName>
</protein>
<sequence>MVAFPVTWMLSNVGISLIPFLEDRIVYAKLVIQPRAIVLTILRPVIADHPSSLTSIP</sequence>
<evidence type="ECO:0000313" key="2">
    <source>
        <dbReference type="Proteomes" id="UP000676601"/>
    </source>
</evidence>
<dbReference type="Proteomes" id="UP000676601">
    <property type="component" value="Unassembled WGS sequence"/>
</dbReference>
<comment type="caution">
    <text evidence="1">The sequence shown here is derived from an EMBL/GenBank/DDBJ whole genome shotgun (WGS) entry which is preliminary data.</text>
</comment>
<dbReference type="EMBL" id="BORU01000001">
    <property type="protein sequence ID" value="GIO53504.1"/>
    <property type="molecule type" value="Genomic_DNA"/>
</dbReference>
<organism evidence="1 2">
    <name type="scientific">Paenibacillus cineris</name>
    <dbReference type="NCBI Taxonomy" id="237530"/>
    <lineage>
        <taxon>Bacteria</taxon>
        <taxon>Bacillati</taxon>
        <taxon>Bacillota</taxon>
        <taxon>Bacilli</taxon>
        <taxon>Bacillales</taxon>
        <taxon>Paenibacillaceae</taxon>
        <taxon>Paenibacillus</taxon>
    </lineage>
</organism>
<evidence type="ECO:0000313" key="1">
    <source>
        <dbReference type="EMBL" id="GIO53504.1"/>
    </source>
</evidence>
<reference evidence="1 2" key="1">
    <citation type="submission" date="2021-03" db="EMBL/GenBank/DDBJ databases">
        <title>Antimicrobial resistance genes in bacteria isolated from Japanese honey, and their potential for conferring macrolide and lincosamide resistance in the American foulbrood pathogen Paenibacillus larvae.</title>
        <authorList>
            <person name="Okamoto M."/>
            <person name="Kumagai M."/>
            <person name="Kanamori H."/>
            <person name="Takamatsu D."/>
        </authorList>
    </citation>
    <scope>NUCLEOTIDE SEQUENCE [LARGE SCALE GENOMIC DNA]</scope>
    <source>
        <strain evidence="1 2">J21TS7</strain>
    </source>
</reference>
<proteinExistence type="predicted"/>
<keyword evidence="2" id="KW-1185">Reference proteome</keyword>